<protein>
    <submittedName>
        <fullName evidence="2">Uncharacterized protein</fullName>
    </submittedName>
</protein>
<feature type="transmembrane region" description="Helical" evidence="1">
    <location>
        <begin position="113"/>
        <end position="132"/>
    </location>
</feature>
<dbReference type="AlphaFoldDB" id="A0A4R8IUL5"/>
<accession>A0A4R8IUL5</accession>
<reference evidence="2 3" key="1">
    <citation type="submission" date="2019-03" db="EMBL/GenBank/DDBJ databases">
        <title>Genomic Encyclopedia of Type Strains, Phase IV (KMG-IV): sequencing the most valuable type-strain genomes for metagenomic binning, comparative biology and taxonomic classification.</title>
        <authorList>
            <person name="Goeker M."/>
        </authorList>
    </citation>
    <scope>NUCLEOTIDE SEQUENCE [LARGE SCALE GENOMIC DNA]</scope>
    <source>
        <strain evidence="2 3">DSM 16326</strain>
    </source>
</reference>
<evidence type="ECO:0000313" key="2">
    <source>
        <dbReference type="EMBL" id="TDY04358.1"/>
    </source>
</evidence>
<name>A0A4R8IUL5_9GAMM</name>
<keyword evidence="1" id="KW-1133">Transmembrane helix</keyword>
<feature type="transmembrane region" description="Helical" evidence="1">
    <location>
        <begin position="49"/>
        <end position="69"/>
    </location>
</feature>
<keyword evidence="1" id="KW-0472">Membrane</keyword>
<dbReference type="RefSeq" id="WP_134081195.1">
    <property type="nucleotide sequence ID" value="NZ_SOQX01000001.1"/>
</dbReference>
<keyword evidence="3" id="KW-1185">Reference proteome</keyword>
<dbReference type="Pfam" id="PF19540">
    <property type="entry name" value="DUF6064"/>
    <property type="match status" value="1"/>
</dbReference>
<dbReference type="OrthoDB" id="581693at2"/>
<comment type="caution">
    <text evidence="2">The sequence shown here is derived from an EMBL/GenBank/DDBJ whole genome shotgun (WGS) entry which is preliminary data.</text>
</comment>
<feature type="transmembrane region" description="Helical" evidence="1">
    <location>
        <begin position="138"/>
        <end position="159"/>
    </location>
</feature>
<feature type="transmembrane region" description="Helical" evidence="1">
    <location>
        <begin position="192"/>
        <end position="209"/>
    </location>
</feature>
<feature type="transmembrane region" description="Helical" evidence="1">
    <location>
        <begin position="20"/>
        <end position="40"/>
    </location>
</feature>
<dbReference type="Proteomes" id="UP000294914">
    <property type="component" value="Unassembled WGS sequence"/>
</dbReference>
<proteinExistence type="predicted"/>
<sequence>MDIPFTTEQFLDIFRDYNQAVFPLQPVAYLLGLLVIYLLWRPSLTGDRFISAVLALYWLGMGAGYHLYWFSSINGAAYLFGTVFIIQGTWFFYSGLLKNRLRFSGTRHPHSLIGWIFILYALLVYPLLNILMGHHYPAMPVFGLAPCPTTIFTFGILLLARSRIPVPGLIIPLLWSLIGVSAAINLGIWEDIGLVIAGLTGTILIIHSNRHRANSQ</sequence>
<evidence type="ECO:0000256" key="1">
    <source>
        <dbReference type="SAM" id="Phobius"/>
    </source>
</evidence>
<keyword evidence="1" id="KW-0812">Transmembrane</keyword>
<dbReference type="InterPro" id="IPR045708">
    <property type="entry name" value="DUF6064"/>
</dbReference>
<organism evidence="2 3">
    <name type="scientific">Thiohalophilus thiocyanatoxydans</name>
    <dbReference type="NCBI Taxonomy" id="381308"/>
    <lineage>
        <taxon>Bacteria</taxon>
        <taxon>Pseudomonadati</taxon>
        <taxon>Pseudomonadota</taxon>
        <taxon>Gammaproteobacteria</taxon>
        <taxon>Thiohalomonadales</taxon>
        <taxon>Thiohalophilaceae</taxon>
        <taxon>Thiohalophilus</taxon>
    </lineage>
</organism>
<evidence type="ECO:0000313" key="3">
    <source>
        <dbReference type="Proteomes" id="UP000294914"/>
    </source>
</evidence>
<feature type="transmembrane region" description="Helical" evidence="1">
    <location>
        <begin position="166"/>
        <end position="186"/>
    </location>
</feature>
<feature type="transmembrane region" description="Helical" evidence="1">
    <location>
        <begin position="75"/>
        <end position="93"/>
    </location>
</feature>
<gene>
    <name evidence="2" type="ORF">EDC23_0733</name>
</gene>
<dbReference type="EMBL" id="SOQX01000001">
    <property type="protein sequence ID" value="TDY04358.1"/>
    <property type="molecule type" value="Genomic_DNA"/>
</dbReference>